<feature type="transmembrane region" description="Helical" evidence="1">
    <location>
        <begin position="31"/>
        <end position="52"/>
    </location>
</feature>
<dbReference type="Pfam" id="PF14317">
    <property type="entry name" value="YcxB"/>
    <property type="match status" value="1"/>
</dbReference>
<evidence type="ECO:0000259" key="2">
    <source>
        <dbReference type="Pfam" id="PF14317"/>
    </source>
</evidence>
<name>A0A7X1KMK6_9SPHN</name>
<feature type="domain" description="YcxB-like C-terminal" evidence="2">
    <location>
        <begin position="121"/>
        <end position="159"/>
    </location>
</feature>
<gene>
    <name evidence="3" type="ORF">H7F51_12820</name>
</gene>
<protein>
    <submittedName>
        <fullName evidence="3">YcxB family protein</fullName>
    </submittedName>
</protein>
<keyword evidence="4" id="KW-1185">Reference proteome</keyword>
<reference evidence="3 4" key="1">
    <citation type="submission" date="2020-08" db="EMBL/GenBank/DDBJ databases">
        <title>The genome sequence of type strain Novosphingobium flavum NBRC 111647.</title>
        <authorList>
            <person name="Liu Y."/>
        </authorList>
    </citation>
    <scope>NUCLEOTIDE SEQUENCE [LARGE SCALE GENOMIC DNA]</scope>
    <source>
        <strain evidence="3 4">NBRC 111647</strain>
    </source>
</reference>
<accession>A0A7X1KMK6</accession>
<feature type="transmembrane region" description="Helical" evidence="1">
    <location>
        <begin position="64"/>
        <end position="83"/>
    </location>
</feature>
<evidence type="ECO:0000313" key="3">
    <source>
        <dbReference type="EMBL" id="MBC2666405.1"/>
    </source>
</evidence>
<dbReference type="AlphaFoldDB" id="A0A7X1KMK6"/>
<organism evidence="3 4">
    <name type="scientific">Novosphingobium flavum</name>
    <dbReference type="NCBI Taxonomy" id="1778672"/>
    <lineage>
        <taxon>Bacteria</taxon>
        <taxon>Pseudomonadati</taxon>
        <taxon>Pseudomonadota</taxon>
        <taxon>Alphaproteobacteria</taxon>
        <taxon>Sphingomonadales</taxon>
        <taxon>Sphingomonadaceae</taxon>
        <taxon>Novosphingobium</taxon>
    </lineage>
</organism>
<dbReference type="Proteomes" id="UP000566813">
    <property type="component" value="Unassembled WGS sequence"/>
</dbReference>
<proteinExistence type="predicted"/>
<dbReference type="EMBL" id="JACLAW010000009">
    <property type="protein sequence ID" value="MBC2666405.1"/>
    <property type="molecule type" value="Genomic_DNA"/>
</dbReference>
<dbReference type="RefSeq" id="WP_185664704.1">
    <property type="nucleotide sequence ID" value="NZ_JACLAW010000009.1"/>
</dbReference>
<dbReference type="InterPro" id="IPR025588">
    <property type="entry name" value="YcxB-like_C"/>
</dbReference>
<sequence>MNGGGFEITLTEEDLVAAFRLHARLERTRPLFLAVLLLVELLVILLICSPQARWSVTSRPLTLLLEGALALAALLLLAVMIALRPLWRLAARRQLAQRPDLSGPIRYAFTDETLSHGTVFSESTYPWSALHGWREDERTLMIYISSQLFYPIPKAKVPPATIAALTGALQAGGVVRR</sequence>
<comment type="caution">
    <text evidence="3">The sequence shown here is derived from an EMBL/GenBank/DDBJ whole genome shotgun (WGS) entry which is preliminary data.</text>
</comment>
<evidence type="ECO:0000256" key="1">
    <source>
        <dbReference type="SAM" id="Phobius"/>
    </source>
</evidence>
<evidence type="ECO:0000313" key="4">
    <source>
        <dbReference type="Proteomes" id="UP000566813"/>
    </source>
</evidence>
<keyword evidence="1" id="KW-0472">Membrane</keyword>
<keyword evidence="1" id="KW-0812">Transmembrane</keyword>
<keyword evidence="1" id="KW-1133">Transmembrane helix</keyword>